<feature type="signal peptide" evidence="1">
    <location>
        <begin position="1"/>
        <end position="34"/>
    </location>
</feature>
<dbReference type="Pfam" id="PF09117">
    <property type="entry name" value="MiAMP1"/>
    <property type="match status" value="1"/>
</dbReference>
<dbReference type="GO" id="GO:0006952">
    <property type="term" value="P:defense response"/>
    <property type="evidence" value="ECO:0007669"/>
    <property type="project" value="InterPro"/>
</dbReference>
<dbReference type="InterPro" id="IPR015791">
    <property type="entry name" value="Antimic/Inh_G_crystallin-like"/>
</dbReference>
<evidence type="ECO:0008006" key="3">
    <source>
        <dbReference type="Google" id="ProtNLM"/>
    </source>
</evidence>
<dbReference type="SUPFAM" id="SSF49695">
    <property type="entry name" value="gamma-Crystallin-like"/>
    <property type="match status" value="1"/>
</dbReference>
<dbReference type="Proteomes" id="UP000243499">
    <property type="component" value="Chromosome 7"/>
</dbReference>
<dbReference type="GO" id="GO:0045926">
    <property type="term" value="P:negative regulation of growth"/>
    <property type="evidence" value="ECO:0007669"/>
    <property type="project" value="InterPro"/>
</dbReference>
<feature type="chain" id="PRO_5015503246" description="Expansin-like EG45 domain-containing protein" evidence="1">
    <location>
        <begin position="35"/>
        <end position="116"/>
    </location>
</feature>
<dbReference type="InterPro" id="IPR015201">
    <property type="entry name" value="Antimicrobial_MiAMP1"/>
</dbReference>
<dbReference type="Gramene" id="PAN39743">
    <property type="protein sequence ID" value="PAN39743"/>
    <property type="gene ID" value="PAHAL_7G265600"/>
</dbReference>
<reference evidence="2" key="1">
    <citation type="submission" date="2018-04" db="EMBL/GenBank/DDBJ databases">
        <title>WGS assembly of Panicum hallii.</title>
        <authorList>
            <person name="Lovell J."/>
            <person name="Jenkins J."/>
            <person name="Lowry D."/>
            <person name="Mamidi S."/>
            <person name="Sreedasyam A."/>
            <person name="Weng X."/>
            <person name="Barry K."/>
            <person name="Bonette J."/>
            <person name="Campitelli B."/>
            <person name="Daum C."/>
            <person name="Gordon S."/>
            <person name="Gould B."/>
            <person name="Lipzen A."/>
            <person name="Macqueen A."/>
            <person name="Palacio-Mejia J."/>
            <person name="Plott C."/>
            <person name="Shakirov E."/>
            <person name="Shu S."/>
            <person name="Yoshinaga Y."/>
            <person name="Zane M."/>
            <person name="Rokhsar D."/>
            <person name="Grimwood J."/>
            <person name="Schmutz J."/>
            <person name="Juenger T."/>
        </authorList>
    </citation>
    <scope>NUCLEOTIDE SEQUENCE [LARGE SCALE GENOMIC DNA]</scope>
    <source>
        <strain evidence="2">FIL2</strain>
    </source>
</reference>
<sequence>MASRHAAGAMLAAPAVGIAVALAILAAAATGVAASDGSGPRSYLTSWGAAGRGGRMASVGSCGCNHVRLHGGHEFNIRGETATLYSKPGCAGTPYQVFEDTRACGDFGWHSIHINC</sequence>
<name>A0A2S3I9Q0_9POAL</name>
<gene>
    <name evidence="2" type="ORF">PAHAL_7G265600</name>
</gene>
<evidence type="ECO:0000256" key="1">
    <source>
        <dbReference type="SAM" id="SignalP"/>
    </source>
</evidence>
<evidence type="ECO:0000313" key="2">
    <source>
        <dbReference type="EMBL" id="PAN39743.1"/>
    </source>
</evidence>
<protein>
    <recommendedName>
        <fullName evidence="3">Expansin-like EG45 domain-containing protein</fullName>
    </recommendedName>
</protein>
<organism evidence="2">
    <name type="scientific">Panicum hallii</name>
    <dbReference type="NCBI Taxonomy" id="206008"/>
    <lineage>
        <taxon>Eukaryota</taxon>
        <taxon>Viridiplantae</taxon>
        <taxon>Streptophyta</taxon>
        <taxon>Embryophyta</taxon>
        <taxon>Tracheophyta</taxon>
        <taxon>Spermatophyta</taxon>
        <taxon>Magnoliopsida</taxon>
        <taxon>Liliopsida</taxon>
        <taxon>Poales</taxon>
        <taxon>Poaceae</taxon>
        <taxon>PACMAD clade</taxon>
        <taxon>Panicoideae</taxon>
        <taxon>Panicodae</taxon>
        <taxon>Paniceae</taxon>
        <taxon>Panicinae</taxon>
        <taxon>Panicum</taxon>
        <taxon>Panicum sect. Panicum</taxon>
    </lineage>
</organism>
<keyword evidence="1" id="KW-0732">Signal</keyword>
<dbReference type="InterPro" id="IPR011024">
    <property type="entry name" value="G_crystallin-like"/>
</dbReference>
<accession>A0A2S3I9Q0</accession>
<proteinExistence type="predicted"/>
<dbReference type="Gene3D" id="2.60.20.30">
    <property type="match status" value="1"/>
</dbReference>
<dbReference type="AlphaFoldDB" id="A0A2S3I9Q0"/>
<dbReference type="EMBL" id="CM008052">
    <property type="protein sequence ID" value="PAN39743.1"/>
    <property type="molecule type" value="Genomic_DNA"/>
</dbReference>